<reference evidence="7" key="1">
    <citation type="submission" date="2023-07" db="EMBL/GenBank/DDBJ databases">
        <title>A chromosome-level genome assembly of Lolium multiflorum.</title>
        <authorList>
            <person name="Chen Y."/>
            <person name="Copetti D."/>
            <person name="Kolliker R."/>
            <person name="Studer B."/>
        </authorList>
    </citation>
    <scope>NUCLEOTIDE SEQUENCE</scope>
    <source>
        <strain evidence="7">02402/16</strain>
        <tissue evidence="7">Leaf</tissue>
    </source>
</reference>
<gene>
    <name evidence="7" type="ORF">QYE76_014141</name>
</gene>
<dbReference type="Pfam" id="PF24570">
    <property type="entry name" value="BACK_BPM_SPOP"/>
    <property type="match status" value="1"/>
</dbReference>
<dbReference type="Pfam" id="PF22486">
    <property type="entry name" value="MATH_2"/>
    <property type="match status" value="1"/>
</dbReference>
<dbReference type="InterPro" id="IPR008974">
    <property type="entry name" value="TRAF-like"/>
</dbReference>
<dbReference type="Proteomes" id="UP001231189">
    <property type="component" value="Unassembled WGS sequence"/>
</dbReference>
<feature type="compositionally biased region" description="Basic and acidic residues" evidence="4">
    <location>
        <begin position="8"/>
        <end position="29"/>
    </location>
</feature>
<feature type="compositionally biased region" description="Low complexity" evidence="4">
    <location>
        <begin position="105"/>
        <end position="141"/>
    </location>
</feature>
<evidence type="ECO:0000256" key="4">
    <source>
        <dbReference type="SAM" id="MobiDB-lite"/>
    </source>
</evidence>
<evidence type="ECO:0000256" key="1">
    <source>
        <dbReference type="ARBA" id="ARBA00004906"/>
    </source>
</evidence>
<evidence type="ECO:0000313" key="7">
    <source>
        <dbReference type="EMBL" id="KAK1697444.1"/>
    </source>
</evidence>
<feature type="domain" description="BTB" evidence="5">
    <location>
        <begin position="650"/>
        <end position="713"/>
    </location>
</feature>
<comment type="pathway">
    <text evidence="1">Protein modification; protein ubiquitination.</text>
</comment>
<name>A0AAD8X8C3_LOLMU</name>
<dbReference type="PANTHER" id="PTHR26379">
    <property type="entry name" value="BTB/POZ AND MATH DOMAIN-CONTAINING PROTEIN 1"/>
    <property type="match status" value="1"/>
</dbReference>
<dbReference type="SMART" id="SM00225">
    <property type="entry name" value="BTB"/>
    <property type="match status" value="1"/>
</dbReference>
<comment type="similarity">
    <text evidence="2">Belongs to the Tdpoz family.</text>
</comment>
<dbReference type="Gene3D" id="2.60.210.10">
    <property type="entry name" value="Apoptosis, Tumor Necrosis Factor Receptor Associated Protein 2, Chain A"/>
    <property type="match status" value="1"/>
</dbReference>
<dbReference type="PROSITE" id="PS50097">
    <property type="entry name" value="BTB"/>
    <property type="match status" value="1"/>
</dbReference>
<proteinExistence type="inferred from homology"/>
<evidence type="ECO:0000313" key="8">
    <source>
        <dbReference type="Proteomes" id="UP001231189"/>
    </source>
</evidence>
<feature type="region of interest" description="Disordered" evidence="4">
    <location>
        <begin position="101"/>
        <end position="141"/>
    </location>
</feature>
<organism evidence="7 8">
    <name type="scientific">Lolium multiflorum</name>
    <name type="common">Italian ryegrass</name>
    <name type="synonym">Lolium perenne subsp. multiflorum</name>
    <dbReference type="NCBI Taxonomy" id="4521"/>
    <lineage>
        <taxon>Eukaryota</taxon>
        <taxon>Viridiplantae</taxon>
        <taxon>Streptophyta</taxon>
        <taxon>Embryophyta</taxon>
        <taxon>Tracheophyta</taxon>
        <taxon>Spermatophyta</taxon>
        <taxon>Magnoliopsida</taxon>
        <taxon>Liliopsida</taxon>
        <taxon>Poales</taxon>
        <taxon>Poaceae</taxon>
        <taxon>BOP clade</taxon>
        <taxon>Pooideae</taxon>
        <taxon>Poodae</taxon>
        <taxon>Poeae</taxon>
        <taxon>Poeae Chloroplast Group 2 (Poeae type)</taxon>
        <taxon>Loliodinae</taxon>
        <taxon>Loliinae</taxon>
        <taxon>Lolium</taxon>
    </lineage>
</organism>
<protein>
    <submittedName>
        <fullName evidence="7">Uncharacterized protein</fullName>
    </submittedName>
</protein>
<dbReference type="AlphaFoldDB" id="A0AAD8X8C3"/>
<dbReference type="GO" id="GO:0016567">
    <property type="term" value="P:protein ubiquitination"/>
    <property type="evidence" value="ECO:0007669"/>
    <property type="project" value="InterPro"/>
</dbReference>
<keyword evidence="8" id="KW-1185">Reference proteome</keyword>
<comment type="caution">
    <text evidence="7">The sequence shown here is derived from an EMBL/GenBank/DDBJ whole genome shotgun (WGS) entry which is preliminary data.</text>
</comment>
<dbReference type="InterPro" id="IPR056423">
    <property type="entry name" value="BACK_BPM_SPOP"/>
</dbReference>
<dbReference type="Pfam" id="PF00651">
    <property type="entry name" value="BTB"/>
    <property type="match status" value="1"/>
</dbReference>
<keyword evidence="3" id="KW-0175">Coiled coil</keyword>
<sequence length="815" mass="89132">MKLRRKRLFEPVDSRTVDHTNPTSERDDPIDSETVHANLPSSAGDTCYTEDLRNDDADHDAFVNAAEETRAPAAKRSIGGFADEDDLLDFDDAFIEPPSKRVRSDAVLPAAAASEASAPKASTASSLSKGKDAPAAAAAPPSDLRGVISSLEAFASQFTSLEADKIRLQEEAKSSSSKLDGAIKKGAVARQEVDSLKEELNKLKERLKEEEARATEKDELLHQSALALLEAASILATALDKIPSNSPANGVSTILAAHQLTRELLDKGKGALTRMHSMIFPKAKQEKTLGQLIDAFVVDTKEVIEVIPVLSFVDDSSGVLPESDRIQRMKDRITQMEKDLRDTYALAAIVSKKSEIAANVERYALTELNKATDSLNFPPTLLALMSEFGNAKKIRDLVRAQVFAGARFTLALVLARYPSAGLLSIANVTGDLEALYPKVLLPANIIVDRLEKDSKLLAGQLVNATSSSPSSASAIVAEAVSGWHDLKIEGYSLTKGLGKGRFIRSETFVSAGHRWCIKYYPDGEVSHGPDWIAMQVQRDDSTDGKDIMAKLSISLLDHDGRPVALHSKIDDRFDRYRPKDSTGFIRFMKKKDLEESEYLKDDCFSIRCHFTIKNQTRTVVREPRASPSITVPPSNLHLHLLDLLRSGHGADLSLEVGGETFPTHMYIIAARSSVPMADLSDPMKGKGAPRVRIDNMEAKVFKAMLHFIYTDTLPEIGEEEIVEMAQHLLVAADSFNIERLKLICEEILCKHIRKDTAATMLALAELHGCDGLRDACLKFLSSLDMLKAVVATDGFTHLRSSCPSILEVLVTNVAP</sequence>
<dbReference type="Gene3D" id="3.30.710.10">
    <property type="entry name" value="Potassium Channel Kv1.1, Chain A"/>
    <property type="match status" value="1"/>
</dbReference>
<dbReference type="InterPro" id="IPR011333">
    <property type="entry name" value="SKP1/BTB/POZ_sf"/>
</dbReference>
<dbReference type="InterPro" id="IPR000210">
    <property type="entry name" value="BTB/POZ_dom"/>
</dbReference>
<evidence type="ECO:0000259" key="5">
    <source>
        <dbReference type="PROSITE" id="PS50097"/>
    </source>
</evidence>
<feature type="domain" description="MATH" evidence="6">
    <location>
        <begin position="481"/>
        <end position="610"/>
    </location>
</feature>
<feature type="region of interest" description="Disordered" evidence="4">
    <location>
        <begin position="1"/>
        <end position="46"/>
    </location>
</feature>
<accession>A0AAD8X8C3</accession>
<dbReference type="EMBL" id="JAUUTY010000001">
    <property type="protein sequence ID" value="KAK1697444.1"/>
    <property type="molecule type" value="Genomic_DNA"/>
</dbReference>
<feature type="coiled-coil region" evidence="3">
    <location>
        <begin position="151"/>
        <end position="220"/>
    </location>
</feature>
<dbReference type="InterPro" id="IPR002083">
    <property type="entry name" value="MATH/TRAF_dom"/>
</dbReference>
<evidence type="ECO:0000256" key="2">
    <source>
        <dbReference type="ARBA" id="ARBA00010846"/>
    </source>
</evidence>
<dbReference type="PANTHER" id="PTHR26379:SF483">
    <property type="entry name" value="OS11G0619800 PROTEIN"/>
    <property type="match status" value="1"/>
</dbReference>
<dbReference type="InterPro" id="IPR045005">
    <property type="entry name" value="BPM1-6"/>
</dbReference>
<evidence type="ECO:0000259" key="6">
    <source>
        <dbReference type="PROSITE" id="PS50144"/>
    </source>
</evidence>
<evidence type="ECO:0000256" key="3">
    <source>
        <dbReference type="SAM" id="Coils"/>
    </source>
</evidence>
<dbReference type="SUPFAM" id="SSF54695">
    <property type="entry name" value="POZ domain"/>
    <property type="match status" value="1"/>
</dbReference>
<dbReference type="Gene3D" id="1.25.40.420">
    <property type="match status" value="1"/>
</dbReference>
<dbReference type="SUPFAM" id="SSF49599">
    <property type="entry name" value="TRAF domain-like"/>
    <property type="match status" value="1"/>
</dbReference>
<dbReference type="PROSITE" id="PS50144">
    <property type="entry name" value="MATH"/>
    <property type="match status" value="1"/>
</dbReference>
<dbReference type="CDD" id="cd00121">
    <property type="entry name" value="MATH"/>
    <property type="match status" value="1"/>
</dbReference>